<dbReference type="InterPro" id="IPR050816">
    <property type="entry name" value="Flavin-dep_Halogenase_NPB"/>
</dbReference>
<reference evidence="3 4" key="1">
    <citation type="submission" date="2018-08" db="EMBL/GenBank/DDBJ databases">
        <title>Salinimonas sediminis sp. nov., a piezophilic bacterium isolated from a deep-sea sediment sample from the New Britain Trench.</title>
        <authorList>
            <person name="Cao J."/>
        </authorList>
    </citation>
    <scope>NUCLEOTIDE SEQUENCE [LARGE SCALE GENOMIC DNA]</scope>
    <source>
        <strain evidence="3 4">N102</strain>
    </source>
</reference>
<evidence type="ECO:0000313" key="3">
    <source>
        <dbReference type="EMBL" id="AXR05556.1"/>
    </source>
</evidence>
<evidence type="ECO:0000313" key="4">
    <source>
        <dbReference type="Proteomes" id="UP000262073"/>
    </source>
</evidence>
<feature type="active site" evidence="1">
    <location>
        <position position="82"/>
    </location>
</feature>
<evidence type="ECO:0000256" key="1">
    <source>
        <dbReference type="PIRSR" id="PIRSR011396-1"/>
    </source>
</evidence>
<keyword evidence="4" id="KW-1185">Reference proteome</keyword>
<dbReference type="Gene3D" id="3.50.50.60">
    <property type="entry name" value="FAD/NAD(P)-binding domain"/>
    <property type="match status" value="1"/>
</dbReference>
<keyword evidence="2" id="KW-0285">Flavoprotein</keyword>
<sequence>MTPHPNEQKCAVVIAGGGTAGWLTAFSLVSRLGPLLDITLIESDAIGTVGVGEATIPTMRTFHRLLGIDEKEFMAQTQATFKLGIQFDNWANQGDRYIHSFGEIGQRSWMAEFHEFWLEAKAQGFGGELSDYCLELQAAQAQKFCLEVDKRPVNYAYHLNATAYAAYLRKKAEGAGVKRIEGKIAHTALDAVSGNIEAVQLEGGRLVEGDFFIDCTGFHGLLIGKALGVGYEDWSHWLAADRAVAVQTELTSAPVPYTKSIAHPAGWQWQIPLQHRMGNGLVYSSRFMDAQQAQDVLLDNLPGAPVADVRHLAFKTGRRHKAWHKNCVAIGLSSGFLEPLESTSIHLITTAILRLMKLFPFGNEYTQQAARFNAETSFEVEAVRDFIILHYHATQRTDSDFWNFYRMLDIPDSLRHRMQLFSENAYVWPDEVGLFRTDSWVQVMLGQGLYPKQHHGAGRLLDQHGLEQQLANIRQAIQKMVTKMPQHHDFITQYCATDGWER</sequence>
<organism evidence="3 4">
    <name type="scientific">Salinimonas sediminis</name>
    <dbReference type="NCBI Taxonomy" id="2303538"/>
    <lineage>
        <taxon>Bacteria</taxon>
        <taxon>Pseudomonadati</taxon>
        <taxon>Pseudomonadota</taxon>
        <taxon>Gammaproteobacteria</taxon>
        <taxon>Alteromonadales</taxon>
        <taxon>Alteromonadaceae</taxon>
        <taxon>Alteromonas/Salinimonas group</taxon>
        <taxon>Salinimonas</taxon>
    </lineage>
</organism>
<dbReference type="InterPro" id="IPR033856">
    <property type="entry name" value="Trp_halogen"/>
</dbReference>
<evidence type="ECO:0000256" key="2">
    <source>
        <dbReference type="PIRSR" id="PIRSR011396-2"/>
    </source>
</evidence>
<keyword evidence="2" id="KW-0274">FAD</keyword>
<keyword evidence="2" id="KW-0547">Nucleotide-binding</keyword>
<feature type="binding site" evidence="2">
    <location>
        <position position="345"/>
    </location>
    <ligand>
        <name>FAD</name>
        <dbReference type="ChEBI" id="CHEBI:57692"/>
    </ligand>
</feature>
<feature type="binding site" evidence="2">
    <location>
        <position position="332"/>
    </location>
    <ligand>
        <name>FAD</name>
        <dbReference type="ChEBI" id="CHEBI:57692"/>
    </ligand>
</feature>
<proteinExistence type="predicted"/>
<dbReference type="PANTHER" id="PTHR43747:SF4">
    <property type="entry name" value="FLAVIN-DEPENDENT TRYPTOPHAN HALOGENASE"/>
    <property type="match status" value="1"/>
</dbReference>
<gene>
    <name evidence="3" type="ORF">D0Y50_03705</name>
</gene>
<dbReference type="PANTHER" id="PTHR43747">
    <property type="entry name" value="FAD-BINDING PROTEIN"/>
    <property type="match status" value="1"/>
</dbReference>
<protein>
    <submittedName>
        <fullName evidence="3">Tryptophan 7-halogenase</fullName>
    </submittedName>
</protein>
<dbReference type="GO" id="GO:0000166">
    <property type="term" value="F:nucleotide binding"/>
    <property type="evidence" value="ECO:0007669"/>
    <property type="project" value="UniProtKB-KW"/>
</dbReference>
<dbReference type="KEGG" id="salm:D0Y50_03705"/>
<feature type="binding site" evidence="2">
    <location>
        <begin position="17"/>
        <end position="20"/>
    </location>
    <ligand>
        <name>FAD</name>
        <dbReference type="ChEBI" id="CHEBI:57692"/>
    </ligand>
</feature>
<accession>A0A346NJ49</accession>
<dbReference type="Pfam" id="PF04820">
    <property type="entry name" value="Trp_halogenase"/>
    <property type="match status" value="1"/>
</dbReference>
<dbReference type="EMBL" id="CP031769">
    <property type="protein sequence ID" value="AXR05556.1"/>
    <property type="molecule type" value="Genomic_DNA"/>
</dbReference>
<dbReference type="Proteomes" id="UP000262073">
    <property type="component" value="Chromosome"/>
</dbReference>
<feature type="binding site" evidence="2">
    <location>
        <position position="82"/>
    </location>
    <ligand>
        <name>7-chloro-L-tryptophan</name>
        <dbReference type="ChEBI" id="CHEBI:58713"/>
    </ligand>
</feature>
<dbReference type="AlphaFoldDB" id="A0A346NJ49"/>
<dbReference type="SUPFAM" id="SSF51905">
    <property type="entry name" value="FAD/NAD(P)-binding domain"/>
    <property type="match status" value="1"/>
</dbReference>
<feature type="binding site" evidence="2">
    <location>
        <position position="341"/>
    </location>
    <ligand>
        <name>L-tryptophan</name>
        <dbReference type="ChEBI" id="CHEBI:57912"/>
    </ligand>
</feature>
<name>A0A346NJ49_9ALTE</name>
<dbReference type="InterPro" id="IPR036188">
    <property type="entry name" value="FAD/NAD-bd_sf"/>
</dbReference>
<dbReference type="OrthoDB" id="7178350at2"/>
<dbReference type="RefSeq" id="WP_117315572.1">
    <property type="nucleotide sequence ID" value="NZ_CP031769.1"/>
</dbReference>
<dbReference type="GO" id="GO:0004497">
    <property type="term" value="F:monooxygenase activity"/>
    <property type="evidence" value="ECO:0007669"/>
    <property type="project" value="InterPro"/>
</dbReference>
<dbReference type="PIRSF" id="PIRSF011396">
    <property type="entry name" value="Trp_halogenase"/>
    <property type="match status" value="1"/>
</dbReference>
<dbReference type="InterPro" id="IPR006905">
    <property type="entry name" value="Flavin_halogenase"/>
</dbReference>